<gene>
    <name evidence="1" type="ORF">Vbra_8166</name>
</gene>
<reference evidence="1 2" key="1">
    <citation type="submission" date="2014-11" db="EMBL/GenBank/DDBJ databases">
        <authorList>
            <person name="Zhu J."/>
            <person name="Qi W."/>
            <person name="Song R."/>
        </authorList>
    </citation>
    <scope>NUCLEOTIDE SEQUENCE [LARGE SCALE GENOMIC DNA]</scope>
</reference>
<sequence length="737" mass="80383">MDTDDGGAAGGRPCVDGSGCRDVLHKIHSVASQIASDAERAEHIIATHADDKSQDVASLAGSLSTILDTLTDAQSALGNELAQMSSDRDTHRMEGDGRLFRCIHRVGGAVGGRAAEPAMPVPVGDGGKRACVAISPAAAAATANSKTATPRPMNKPKKYGRPSLSGLPEDVFSHLDSFVTSIVVSRLAKVNKETHQKATDQNLGMFRHFTLTSDEEETYRKVKGVREMQHMGKIQTAHIESSSVPACLSRCLEASRLTLTRLTVIAPDQPRSAPRAPIDMRRAPALPTHFPNITHMTIQSAAWLSHLRYRQWTFPNLRALRVGSIYESADLMALLDAMPMIERLEAACIGFYDEEQEAFLALLGGRPHLTTVTGLQTYMEECYPSYRFGCENEVKKAVDANWSKQDNEGVPKKLGFVVPRLWIGVDYGQQKAADVEAFRKWAEEVNCEVKWELGEDGGMNIDCSSSGATALPAPGGFFGDFATQMAAKAKTVCLYVGGSPLHESWRDKLAFPNAKKLFIEDHEMGVSASEAEDSIPTWLANDDADGERAACSGFPSVEHLSVGFLSYLSVDEMCEHPSKLSLLLGGLRSVRQVSFSSPIWCLSAACELLSYLPVTHLDEVTFLDTPEESTGVHIEGGLGCPRIQCMCSGRMSFDRKARVQSFLRLVLTLRPVSVRLSLRADRSDLQGADEAPRIRDLRGFACECFEEVEAHYSVTGGKIEDTRGGYYYTLNVQLAAK</sequence>
<name>A0A0G4EUF6_VITBC</name>
<evidence type="ECO:0000313" key="1">
    <source>
        <dbReference type="EMBL" id="CEM01721.1"/>
    </source>
</evidence>
<organism evidence="1 2">
    <name type="scientific">Vitrella brassicaformis (strain CCMP3155)</name>
    <dbReference type="NCBI Taxonomy" id="1169540"/>
    <lineage>
        <taxon>Eukaryota</taxon>
        <taxon>Sar</taxon>
        <taxon>Alveolata</taxon>
        <taxon>Colpodellida</taxon>
        <taxon>Vitrellaceae</taxon>
        <taxon>Vitrella</taxon>
    </lineage>
</organism>
<dbReference type="PhylomeDB" id="A0A0G4EUF6"/>
<dbReference type="EMBL" id="CDMY01000308">
    <property type="protein sequence ID" value="CEM01721.1"/>
    <property type="molecule type" value="Genomic_DNA"/>
</dbReference>
<dbReference type="VEuPathDB" id="CryptoDB:Vbra_8166"/>
<dbReference type="AlphaFoldDB" id="A0A0G4EUF6"/>
<keyword evidence="2" id="KW-1185">Reference proteome</keyword>
<dbReference type="InParanoid" id="A0A0G4EUF6"/>
<dbReference type="Proteomes" id="UP000041254">
    <property type="component" value="Unassembled WGS sequence"/>
</dbReference>
<evidence type="ECO:0000313" key="2">
    <source>
        <dbReference type="Proteomes" id="UP000041254"/>
    </source>
</evidence>
<accession>A0A0G4EUF6</accession>
<protein>
    <submittedName>
        <fullName evidence="1">Uncharacterized protein</fullName>
    </submittedName>
</protein>
<proteinExistence type="predicted"/>